<protein>
    <submittedName>
        <fullName evidence="1">Uncharacterized protein</fullName>
    </submittedName>
</protein>
<evidence type="ECO:0000313" key="1">
    <source>
        <dbReference type="EMBL" id="GAG12119.1"/>
    </source>
</evidence>
<dbReference type="EMBL" id="BARS01022191">
    <property type="protein sequence ID" value="GAG12119.1"/>
    <property type="molecule type" value="Genomic_DNA"/>
</dbReference>
<comment type="caution">
    <text evidence="1">The sequence shown here is derived from an EMBL/GenBank/DDBJ whole genome shotgun (WGS) entry which is preliminary data.</text>
</comment>
<organism evidence="1">
    <name type="scientific">marine sediment metagenome</name>
    <dbReference type="NCBI Taxonomy" id="412755"/>
    <lineage>
        <taxon>unclassified sequences</taxon>
        <taxon>metagenomes</taxon>
        <taxon>ecological metagenomes</taxon>
    </lineage>
</organism>
<sequence length="156" mass="16989">MEDQVVATLSKDGEVIKRIVGLKMHNKWWHEYGLNTMGKLLRYGASVDGGSATGAGKIVKMRLGSQCSDTAFTYITGEEEDTTNTHFMSGSGTQVTFTSEWAAAGAIDDICQALLRINNYDMDLVSDAACYNFGTQFDKPDGVSLKIEWTTTLSPA</sequence>
<gene>
    <name evidence="1" type="ORF">S01H1_35505</name>
</gene>
<reference evidence="1" key="1">
    <citation type="journal article" date="2014" name="Front. Microbiol.">
        <title>High frequency of phylogenetically diverse reductive dehalogenase-homologous genes in deep subseafloor sedimentary metagenomes.</title>
        <authorList>
            <person name="Kawai M."/>
            <person name="Futagami T."/>
            <person name="Toyoda A."/>
            <person name="Takaki Y."/>
            <person name="Nishi S."/>
            <person name="Hori S."/>
            <person name="Arai W."/>
            <person name="Tsubouchi T."/>
            <person name="Morono Y."/>
            <person name="Uchiyama I."/>
            <person name="Ito T."/>
            <person name="Fujiyama A."/>
            <person name="Inagaki F."/>
            <person name="Takami H."/>
        </authorList>
    </citation>
    <scope>NUCLEOTIDE SEQUENCE</scope>
    <source>
        <strain evidence="1">Expedition CK06-06</strain>
    </source>
</reference>
<proteinExistence type="predicted"/>
<name>X0V1Z6_9ZZZZ</name>
<accession>X0V1Z6</accession>
<dbReference type="AlphaFoldDB" id="X0V1Z6"/>